<proteinExistence type="predicted"/>
<sequence>MKFSFIVLVLITGISALQFKAPIYYAKKTYTFNVEIKKKGESCVNNKVYLTTFNEYWPFDNEQKWIGWTEQFNHISVKETGVGESSERIFLHPPRKDKYAILEFSPYPIVHFPLSVGKVWNWNLEIGQFWAKQAGIKNFGEVYNFKYAYKVTKDTSILFDKSFVKCFVIEANCKSPYGNSRLISYFNEKYGFIKMRYLNMDGSRFHFTLEKVQDFKEAKANDKLPVFLKL</sequence>
<protein>
    <submittedName>
        <fullName evidence="1">Uncharacterized protein</fullName>
    </submittedName>
</protein>
<dbReference type="AlphaFoldDB" id="A0A1G6NNM5"/>
<dbReference type="EMBL" id="FMYP01000044">
    <property type="protein sequence ID" value="SDC68974.1"/>
    <property type="molecule type" value="Genomic_DNA"/>
</dbReference>
<gene>
    <name evidence="1" type="ORF">SAMN05216323_104425</name>
</gene>
<dbReference type="OrthoDB" id="980385at2"/>
<accession>A0A1G6NNM5</accession>
<dbReference type="Proteomes" id="UP000199452">
    <property type="component" value="Unassembled WGS sequence"/>
</dbReference>
<keyword evidence="2" id="KW-1185">Reference proteome</keyword>
<organism evidence="1 2">
    <name type="scientific">Williamwhitmania taraxaci</name>
    <dbReference type="NCBI Taxonomy" id="1640674"/>
    <lineage>
        <taxon>Bacteria</taxon>
        <taxon>Pseudomonadati</taxon>
        <taxon>Bacteroidota</taxon>
        <taxon>Bacteroidia</taxon>
        <taxon>Bacteroidales</taxon>
        <taxon>Williamwhitmaniaceae</taxon>
        <taxon>Williamwhitmania</taxon>
    </lineage>
</organism>
<dbReference type="RefSeq" id="WP_092439187.1">
    <property type="nucleotide sequence ID" value="NZ_FMYP01000044.1"/>
</dbReference>
<reference evidence="1 2" key="1">
    <citation type="submission" date="2016-09" db="EMBL/GenBank/DDBJ databases">
        <authorList>
            <person name="Capua I."/>
            <person name="De Benedictis P."/>
            <person name="Joannis T."/>
            <person name="Lombin L.H."/>
            <person name="Cattoli G."/>
        </authorList>
    </citation>
    <scope>NUCLEOTIDE SEQUENCE [LARGE SCALE GENOMIC DNA]</scope>
    <source>
        <strain evidence="1 2">A7P-90m</strain>
    </source>
</reference>
<evidence type="ECO:0000313" key="2">
    <source>
        <dbReference type="Proteomes" id="UP000199452"/>
    </source>
</evidence>
<evidence type="ECO:0000313" key="1">
    <source>
        <dbReference type="EMBL" id="SDC68974.1"/>
    </source>
</evidence>
<dbReference type="STRING" id="1640674.SAMN05216323_104425"/>
<name>A0A1G6NNM5_9BACT</name>